<evidence type="ECO:0000313" key="2">
    <source>
        <dbReference type="Proteomes" id="UP000591131"/>
    </source>
</evidence>
<proteinExistence type="predicted"/>
<dbReference type="AlphaFoldDB" id="A0A7J6KQ23"/>
<protein>
    <submittedName>
        <fullName evidence="1">Uncharacterized protein</fullName>
    </submittedName>
</protein>
<feature type="non-terminal residue" evidence="1">
    <location>
        <position position="1"/>
    </location>
</feature>
<name>A0A7J6KQ23_PERCH</name>
<dbReference type="Proteomes" id="UP000591131">
    <property type="component" value="Unassembled WGS sequence"/>
</dbReference>
<reference evidence="1 2" key="1">
    <citation type="submission" date="2020-04" db="EMBL/GenBank/DDBJ databases">
        <title>Perkinsus chesapeaki whole genome sequence.</title>
        <authorList>
            <person name="Bogema D.R."/>
        </authorList>
    </citation>
    <scope>NUCLEOTIDE SEQUENCE [LARGE SCALE GENOMIC DNA]</scope>
    <source>
        <strain evidence="1">ATCC PRA-425</strain>
    </source>
</reference>
<sequence length="187" mass="21607">VFRDGPYNFRELSKDHYSIDFGKKCESASCWYAPIRAACPAVNPISEDFYGFEYISSDDITTTFQGRTIILKRQGFLLIPGLYKGTHRDMEITANVRSDYSVEIGVKCPGRFTLYWPFRLDRDDNLFGYTIYDAKDARCGAYQQYQEKVNRVCRTNTGSMDFSYVVFADVTTLYSEIHGERVTFSRV</sequence>
<organism evidence="1 2">
    <name type="scientific">Perkinsus chesapeaki</name>
    <name type="common">Clam parasite</name>
    <name type="synonym">Perkinsus andrewsi</name>
    <dbReference type="NCBI Taxonomy" id="330153"/>
    <lineage>
        <taxon>Eukaryota</taxon>
        <taxon>Sar</taxon>
        <taxon>Alveolata</taxon>
        <taxon>Perkinsozoa</taxon>
        <taxon>Perkinsea</taxon>
        <taxon>Perkinsida</taxon>
        <taxon>Perkinsidae</taxon>
        <taxon>Perkinsus</taxon>
    </lineage>
</organism>
<evidence type="ECO:0000313" key="1">
    <source>
        <dbReference type="EMBL" id="KAF4648681.1"/>
    </source>
</evidence>
<keyword evidence="2" id="KW-1185">Reference proteome</keyword>
<accession>A0A7J6KQ23</accession>
<gene>
    <name evidence="1" type="ORF">FOL47_002930</name>
</gene>
<dbReference type="EMBL" id="JAAPAO010001861">
    <property type="protein sequence ID" value="KAF4648681.1"/>
    <property type="molecule type" value="Genomic_DNA"/>
</dbReference>
<comment type="caution">
    <text evidence="1">The sequence shown here is derived from an EMBL/GenBank/DDBJ whole genome shotgun (WGS) entry which is preliminary data.</text>
</comment>